<dbReference type="GO" id="GO:0005886">
    <property type="term" value="C:plasma membrane"/>
    <property type="evidence" value="ECO:0007669"/>
    <property type="project" value="UniProtKB-SubCell"/>
</dbReference>
<dbReference type="Pfam" id="PF02687">
    <property type="entry name" value="FtsX"/>
    <property type="match status" value="2"/>
</dbReference>
<sequence>MKGFLHDLLLAGRLARRELRAGLRGFGVFVACLALGVAAVAGSKSLSAAYLAGVAEDAAALLGGDVEVALSLRPASPEESHALAGLGTVSHVVTMQTMARGRDDNAGRALASLKAVDAAYPLYGSLDLSPPMTAAEALEARNGLPGAVVAPELLARLGARLGDVILVADVPIEIRATIVREPDASTGLVSLGPRLLVAQKALEQTGLVGPGMFTRHAYRIKLPPGAEAKAVAAHVKDAYPKAGWRVRDLASAQPGLTRFMDRLGAVTGLVGLASLLLGGIGVSQAVAGYLGGREGSIAALKCLGAPRRVVVWTYLLAVAAQGCLGIAIGLAGGASLPALVAPLAAGALPVRLPPGPYPEALALAAAFGALAVLAFSLPHLLQAGRVSPLLLFRGYATAGNGRLPWRDALPGVIALAGLFALAVLATPNRRLGLGFVVAALGAAAIFRLLAIATVRLMRLAPLHRPGLFSLALRAVARPGNQVARVLAALGLGLSTLAAMTQVEANFRQAFVEDIPKTAPDYFFVDVQPKQLPAFLETARGVAGVTRVDASPMIRGRVTAVNGEAPDESRVSEDVRWAVSGDRGLSFAAAMPEGTRLIEGAWWPPDYAGEPLVSVEEAVAKGIGVGVGDTVTVNVLGREITAKISSLRRVNWLTLGINYVFVFSPNALDGLPATWLATAYTDKAAGKAPGEAVFAAVTERFPNVTVVGIGDALTEVLAVADKVSSAVRAAAAATLGAGLLVLVQSLAAGLRRRAYETVIYKVCGATRRDIMTVLCLENALLGLLAGLVALAVGTAVSFGFTTYFMELPFSVFAGPAALVVSAAAALTLVFGSAGAFAMLSRRALPYLRNE</sequence>
<feature type="transmembrane region" description="Helical" evidence="6">
    <location>
        <begin position="728"/>
        <end position="749"/>
    </location>
</feature>
<dbReference type="InterPro" id="IPR003838">
    <property type="entry name" value="ABC3_permease_C"/>
</dbReference>
<feature type="transmembrane region" description="Helical" evidence="6">
    <location>
        <begin position="408"/>
        <end position="425"/>
    </location>
</feature>
<evidence type="ECO:0000313" key="9">
    <source>
        <dbReference type="Proteomes" id="UP000293296"/>
    </source>
</evidence>
<feature type="transmembrane region" description="Helical" evidence="6">
    <location>
        <begin position="431"/>
        <end position="454"/>
    </location>
</feature>
<dbReference type="OrthoDB" id="9775544at2"/>
<evidence type="ECO:0000256" key="3">
    <source>
        <dbReference type="ARBA" id="ARBA00022692"/>
    </source>
</evidence>
<name>A0A4P6HRT9_9BACT</name>
<dbReference type="PANTHER" id="PTHR30287">
    <property type="entry name" value="MEMBRANE COMPONENT OF PREDICTED ABC SUPERFAMILY METABOLITE UPTAKE TRANSPORTER"/>
    <property type="match status" value="1"/>
</dbReference>
<dbReference type="PANTHER" id="PTHR30287:SF1">
    <property type="entry name" value="INNER MEMBRANE PROTEIN"/>
    <property type="match status" value="1"/>
</dbReference>
<feature type="transmembrane region" description="Helical" evidence="6">
    <location>
        <begin position="263"/>
        <end position="290"/>
    </location>
</feature>
<accession>A0A4P6HRT9</accession>
<keyword evidence="5 6" id="KW-0472">Membrane</keyword>
<evidence type="ECO:0000313" key="8">
    <source>
        <dbReference type="EMBL" id="QAZ68018.1"/>
    </source>
</evidence>
<evidence type="ECO:0000256" key="5">
    <source>
        <dbReference type="ARBA" id="ARBA00023136"/>
    </source>
</evidence>
<evidence type="ECO:0000256" key="1">
    <source>
        <dbReference type="ARBA" id="ARBA00004651"/>
    </source>
</evidence>
<evidence type="ECO:0000256" key="4">
    <source>
        <dbReference type="ARBA" id="ARBA00022989"/>
    </source>
</evidence>
<dbReference type="AlphaFoldDB" id="A0A4P6HRT9"/>
<keyword evidence="2" id="KW-1003">Cell membrane</keyword>
<feature type="transmembrane region" description="Helical" evidence="6">
    <location>
        <begin position="770"/>
        <end position="795"/>
    </location>
</feature>
<dbReference type="KEGG" id="dcb:C3Y92_12590"/>
<keyword evidence="4 6" id="KW-1133">Transmembrane helix</keyword>
<feature type="transmembrane region" description="Helical" evidence="6">
    <location>
        <begin position="311"/>
        <end position="340"/>
    </location>
</feature>
<feature type="transmembrane region" description="Helical" evidence="6">
    <location>
        <begin position="21"/>
        <end position="41"/>
    </location>
</feature>
<reference evidence="8 9" key="1">
    <citation type="submission" date="2018-02" db="EMBL/GenBank/DDBJ databases">
        <title>Genome sequence of Desulfovibrio carbinolicus DSM 3852.</title>
        <authorList>
            <person name="Wilbanks E."/>
            <person name="Skennerton C.T."/>
            <person name="Orphan V.J."/>
        </authorList>
    </citation>
    <scope>NUCLEOTIDE SEQUENCE [LARGE SCALE GENOMIC DNA]</scope>
    <source>
        <strain evidence="8 9">DSM 3852</strain>
    </source>
</reference>
<evidence type="ECO:0000259" key="7">
    <source>
        <dbReference type="Pfam" id="PF02687"/>
    </source>
</evidence>
<feature type="transmembrane region" description="Helical" evidence="6">
    <location>
        <begin position="360"/>
        <end position="381"/>
    </location>
</feature>
<evidence type="ECO:0000256" key="2">
    <source>
        <dbReference type="ARBA" id="ARBA00022475"/>
    </source>
</evidence>
<dbReference type="Proteomes" id="UP000293296">
    <property type="component" value="Chromosome"/>
</dbReference>
<gene>
    <name evidence="8" type="ORF">C3Y92_12590</name>
</gene>
<keyword evidence="9" id="KW-1185">Reference proteome</keyword>
<organism evidence="8 9">
    <name type="scientific">Solidesulfovibrio carbinolicus</name>
    <dbReference type="NCBI Taxonomy" id="296842"/>
    <lineage>
        <taxon>Bacteria</taxon>
        <taxon>Pseudomonadati</taxon>
        <taxon>Thermodesulfobacteriota</taxon>
        <taxon>Desulfovibrionia</taxon>
        <taxon>Desulfovibrionales</taxon>
        <taxon>Desulfovibrionaceae</taxon>
        <taxon>Solidesulfovibrio</taxon>
    </lineage>
</organism>
<dbReference type="EMBL" id="CP026538">
    <property type="protein sequence ID" value="QAZ68018.1"/>
    <property type="molecule type" value="Genomic_DNA"/>
</dbReference>
<keyword evidence="3 6" id="KW-0812">Transmembrane</keyword>
<proteinExistence type="predicted"/>
<dbReference type="RefSeq" id="WP_129353117.1">
    <property type="nucleotide sequence ID" value="NZ_CP026538.1"/>
</dbReference>
<evidence type="ECO:0000256" key="6">
    <source>
        <dbReference type="SAM" id="Phobius"/>
    </source>
</evidence>
<feature type="domain" description="ABC3 transporter permease C-terminal" evidence="7">
    <location>
        <begin position="729"/>
        <end position="840"/>
    </location>
</feature>
<feature type="transmembrane region" description="Helical" evidence="6">
    <location>
        <begin position="815"/>
        <end position="838"/>
    </location>
</feature>
<protein>
    <submittedName>
        <fullName evidence="8">ABC transporter permease</fullName>
    </submittedName>
</protein>
<feature type="domain" description="ABC3 transporter permease C-terminal" evidence="7">
    <location>
        <begin position="270"/>
        <end position="376"/>
    </location>
</feature>
<dbReference type="InterPro" id="IPR038766">
    <property type="entry name" value="Membrane_comp_ABC_pdt"/>
</dbReference>
<comment type="subcellular location">
    <subcellularLocation>
        <location evidence="1">Cell membrane</location>
        <topology evidence="1">Multi-pass membrane protein</topology>
    </subcellularLocation>
</comment>